<comment type="caution">
    <text evidence="1">The sequence shown here is derived from an EMBL/GenBank/DDBJ whole genome shotgun (WGS) entry which is preliminary data.</text>
</comment>
<dbReference type="EMBL" id="JAHLFU010000075">
    <property type="protein sequence ID" value="MBU3852963.1"/>
    <property type="molecule type" value="Genomic_DNA"/>
</dbReference>
<organism evidence="1 2">
    <name type="scientific">Candidatus Paraprevotella stercoravium</name>
    <dbReference type="NCBI Taxonomy" id="2838725"/>
    <lineage>
        <taxon>Bacteria</taxon>
        <taxon>Pseudomonadati</taxon>
        <taxon>Bacteroidota</taxon>
        <taxon>Bacteroidia</taxon>
        <taxon>Bacteroidales</taxon>
        <taxon>Prevotellaceae</taxon>
        <taxon>Paraprevotella</taxon>
    </lineage>
</organism>
<dbReference type="Gene3D" id="3.40.50.2000">
    <property type="entry name" value="Glycogen Phosphorylase B"/>
    <property type="match status" value="1"/>
</dbReference>
<protein>
    <submittedName>
        <fullName evidence="1">Glycosyltransferase family 1 protein</fullName>
    </submittedName>
</protein>
<dbReference type="Proteomes" id="UP000823865">
    <property type="component" value="Unassembled WGS sequence"/>
</dbReference>
<dbReference type="SUPFAM" id="SSF53756">
    <property type="entry name" value="UDP-Glycosyltransferase/glycogen phosphorylase"/>
    <property type="match status" value="1"/>
</dbReference>
<proteinExistence type="predicted"/>
<evidence type="ECO:0000313" key="2">
    <source>
        <dbReference type="Proteomes" id="UP000823865"/>
    </source>
</evidence>
<gene>
    <name evidence="1" type="ORF">H9789_03940</name>
</gene>
<reference evidence="1" key="1">
    <citation type="journal article" date="2021" name="PeerJ">
        <title>Extensive microbial diversity within the chicken gut microbiome revealed by metagenomics and culture.</title>
        <authorList>
            <person name="Gilroy R."/>
            <person name="Ravi A."/>
            <person name="Getino M."/>
            <person name="Pursley I."/>
            <person name="Horton D.L."/>
            <person name="Alikhan N.F."/>
            <person name="Baker D."/>
            <person name="Gharbi K."/>
            <person name="Hall N."/>
            <person name="Watson M."/>
            <person name="Adriaenssens E.M."/>
            <person name="Foster-Nyarko E."/>
            <person name="Jarju S."/>
            <person name="Secka A."/>
            <person name="Antonio M."/>
            <person name="Oren A."/>
            <person name="Chaudhuri R.R."/>
            <person name="La Ragione R."/>
            <person name="Hildebrand F."/>
            <person name="Pallen M.J."/>
        </authorList>
    </citation>
    <scope>NUCLEOTIDE SEQUENCE</scope>
    <source>
        <strain evidence="1">G3-2149</strain>
    </source>
</reference>
<name>A0A9E2P0I5_9BACT</name>
<dbReference type="AlphaFoldDB" id="A0A9E2P0I5"/>
<reference evidence="1" key="2">
    <citation type="submission" date="2021-04" db="EMBL/GenBank/DDBJ databases">
        <authorList>
            <person name="Gilroy R."/>
        </authorList>
    </citation>
    <scope>NUCLEOTIDE SEQUENCE</scope>
    <source>
        <strain evidence="1">G3-2149</strain>
    </source>
</reference>
<evidence type="ECO:0000313" key="1">
    <source>
        <dbReference type="EMBL" id="MBU3852963.1"/>
    </source>
</evidence>
<sequence>MKILLIGEYSNVHWTLSQGLRALGHEVTVLSDGDSWKNYPRDLDLKRVSYNHLDGLHYLIRLIRLLPHLRGFDVVQLINPMFLEIKAERILPIYKYLRRNNKRVFLGAYGMDRYWVMAGCDGKSFRYSDFNFGNQLRESAEITQWKNEWLLGSKGVLNQYIAEDCDGIIAGLYEYWKSYYPHFSNKTTFIPFPINPNEITPIHPRNDGKVRCFIGIQKYRNAYKGTDIMLRALENIARRYPNCEIVKVESVPFAQYQEMMNDSDLLLDQLYSYTPAMNGLLAMAKGLVLVGGGEPEAYDLLGETTIRPIINVQPDQEDVEQKLAQIMEHPEIIPTLSEMSRKYIQKHHNYIQVAQSYINFWNTSSKK</sequence>
<accession>A0A9E2P0I5</accession>